<dbReference type="AlphaFoldDB" id="E0UM63"/>
<protein>
    <submittedName>
        <fullName evidence="1">Uncharacterized protein</fullName>
    </submittedName>
</protein>
<dbReference type="RefSeq" id="WP_013334792.1">
    <property type="nucleotide sequence ID" value="NC_014534.1"/>
</dbReference>
<name>E0UM63_GLOV7</name>
<accession>E0UM63</accession>
<dbReference type="HOGENOM" id="CLU_2069190_0_0_3"/>
<dbReference type="EMBL" id="CP002200">
    <property type="protein sequence ID" value="ADN18043.1"/>
    <property type="molecule type" value="Genomic_DNA"/>
</dbReference>
<dbReference type="Proteomes" id="UP000008206">
    <property type="component" value="Plasmid Cy782202"/>
</dbReference>
<proteinExistence type="predicted"/>
<reference evidence="2" key="1">
    <citation type="journal article" date="2011" name="MBio">
        <title>Novel metabolic attributes of the genus Cyanothece, comprising a group of unicellular nitrogen-fixing Cyanobacteria.</title>
        <authorList>
            <person name="Bandyopadhyay A."/>
            <person name="Elvitigala T."/>
            <person name="Welsh E."/>
            <person name="Stockel J."/>
            <person name="Liberton M."/>
            <person name="Min H."/>
            <person name="Sherman L.A."/>
            <person name="Pakrasi H.B."/>
        </authorList>
    </citation>
    <scope>NUCLEOTIDE SEQUENCE [LARGE SCALE GENOMIC DNA]</scope>
    <source>
        <strain evidence="2">PCC 7822</strain>
        <plasmid evidence="2">Cy782202</plasmid>
    </source>
</reference>
<dbReference type="KEGG" id="cyj:Cyan7822_6242"/>
<gene>
    <name evidence="1" type="ordered locus">Cyan7822_6242</name>
</gene>
<evidence type="ECO:0000313" key="1">
    <source>
        <dbReference type="EMBL" id="ADN18043.1"/>
    </source>
</evidence>
<keyword evidence="1" id="KW-0614">Plasmid</keyword>
<sequence length="118" mass="14410">MNHKEQTKIVTHTGEDSQPARIYFQVFKHKTLLGVFKKLRCVRYELQNPDGRYGWRWFYDQEAKKLKFQPHIPHFNNVLSKKYENDSICFPKLSQNTRLKKVLFRIKKLFPEIRKNFH</sequence>
<geneLocation type="plasmid" evidence="1 2">
    <name>Cy782202</name>
</geneLocation>
<dbReference type="OrthoDB" id="422669at2"/>
<evidence type="ECO:0000313" key="2">
    <source>
        <dbReference type="Proteomes" id="UP000008206"/>
    </source>
</evidence>
<organism evidence="1 2">
    <name type="scientific">Gloeothece verrucosa (strain PCC 7822)</name>
    <name type="common">Cyanothece sp. (strain PCC 7822)</name>
    <dbReference type="NCBI Taxonomy" id="497965"/>
    <lineage>
        <taxon>Bacteria</taxon>
        <taxon>Bacillati</taxon>
        <taxon>Cyanobacteriota</taxon>
        <taxon>Cyanophyceae</taxon>
        <taxon>Oscillatoriophycideae</taxon>
        <taxon>Chroococcales</taxon>
        <taxon>Aphanothecaceae</taxon>
        <taxon>Gloeothece</taxon>
        <taxon>Gloeothece verrucosa</taxon>
    </lineage>
</organism>
<keyword evidence="2" id="KW-1185">Reference proteome</keyword>